<gene>
    <name evidence="3" type="ORF">FHS56_001509</name>
</gene>
<dbReference type="SUPFAM" id="SSF159501">
    <property type="entry name" value="EreA/ChaN-like"/>
    <property type="match status" value="1"/>
</dbReference>
<dbReference type="EMBL" id="JAASRN010000002">
    <property type="protein sequence ID" value="NIK73996.1"/>
    <property type="molecule type" value="Genomic_DNA"/>
</dbReference>
<dbReference type="CDD" id="cd14727">
    <property type="entry name" value="ChanN-like"/>
    <property type="match status" value="1"/>
</dbReference>
<evidence type="ECO:0000259" key="2">
    <source>
        <dbReference type="Pfam" id="PF04187"/>
    </source>
</evidence>
<evidence type="ECO:0000313" key="3">
    <source>
        <dbReference type="EMBL" id="NIK73996.1"/>
    </source>
</evidence>
<proteinExistence type="predicted"/>
<dbReference type="Pfam" id="PF04187">
    <property type="entry name" value="Cofac_haem_bdg"/>
    <property type="match status" value="1"/>
</dbReference>
<evidence type="ECO:0000313" key="4">
    <source>
        <dbReference type="Proteomes" id="UP000537126"/>
    </source>
</evidence>
<reference evidence="3 4" key="1">
    <citation type="submission" date="2020-03" db="EMBL/GenBank/DDBJ databases">
        <title>Genomic Encyclopedia of Type Strains, Phase IV (KMG-IV): sequencing the most valuable type-strain genomes for metagenomic binning, comparative biology and taxonomic classification.</title>
        <authorList>
            <person name="Goeker M."/>
        </authorList>
    </citation>
    <scope>NUCLEOTIDE SEQUENCE [LARGE SCALE GENOMIC DNA]</scope>
    <source>
        <strain evidence="3 4">DSM 5718</strain>
    </source>
</reference>
<dbReference type="Gene3D" id="3.40.50.11550">
    <property type="match status" value="2"/>
</dbReference>
<comment type="caution">
    <text evidence="3">The sequence shown here is derived from an EMBL/GenBank/DDBJ whole genome shotgun (WGS) entry which is preliminary data.</text>
</comment>
<protein>
    <submittedName>
        <fullName evidence="3">Putative iron-regulated protein</fullName>
    </submittedName>
</protein>
<dbReference type="RefSeq" id="WP_166919253.1">
    <property type="nucleotide sequence ID" value="NZ_JAASRN010000002.1"/>
</dbReference>
<keyword evidence="4" id="KW-1185">Reference proteome</keyword>
<accession>A0A846MQZ6</accession>
<feature type="domain" description="Haem-binding uptake Tiki superfamily ChaN" evidence="2">
    <location>
        <begin position="43"/>
        <end position="249"/>
    </location>
</feature>
<sequence length="294" mass="33997">MKTIANILCLTLLMFMQTHAQHKDKPAYVIFDAQGKKVTYAAMLKQLEAAEVVLFGEQHNNSLAHWLEWELLRDLTTALPDTYALGLEMFEADDQLTLNEYLGGQIKESYFLKEAKVWDNYHTDYRPLIEWAKEKQIPVWATNIPRRYAHMVAYSGLQVLESLPAEAKAWMAPLPIVIDYELRSYRQMRDMMGAGHGQAMNADNFVAAQAVKDATMAHFIAQALTQRKKVIHYHGSFHSDYYEGIVWYLKRLRPGVRLLTISCVEQEQLKQLEEEHKNKADFLIVFPVGMHKSY</sequence>
<organism evidence="3 4">
    <name type="scientific">Thermonema lapsum</name>
    <dbReference type="NCBI Taxonomy" id="28195"/>
    <lineage>
        <taxon>Bacteria</taxon>
        <taxon>Pseudomonadati</taxon>
        <taxon>Bacteroidota</taxon>
        <taxon>Cytophagia</taxon>
        <taxon>Cytophagales</taxon>
        <taxon>Thermonemataceae</taxon>
        <taxon>Thermonema</taxon>
    </lineage>
</organism>
<feature type="chain" id="PRO_5032716749" evidence="1">
    <location>
        <begin position="21"/>
        <end position="294"/>
    </location>
</feature>
<name>A0A846MQZ6_9BACT</name>
<dbReference type="InterPro" id="IPR007314">
    <property type="entry name" value="Cofac_haem-bd_dom"/>
</dbReference>
<keyword evidence="1" id="KW-0732">Signal</keyword>
<dbReference type="AlphaFoldDB" id="A0A846MQZ6"/>
<evidence type="ECO:0000256" key="1">
    <source>
        <dbReference type="SAM" id="SignalP"/>
    </source>
</evidence>
<feature type="signal peptide" evidence="1">
    <location>
        <begin position="1"/>
        <end position="20"/>
    </location>
</feature>
<dbReference type="Proteomes" id="UP000537126">
    <property type="component" value="Unassembled WGS sequence"/>
</dbReference>